<proteinExistence type="predicted"/>
<sequence>MGLSSHLVLFSEVQGTVLKEGRPVQGARLTQEIVWSDNKNDVPPSTVSSGSDGRFMFPAVERDAGVMRVVPHQPVILQKITISYEGVEYTAWRHTKNSYEANSEMDGRPLRLECELTRAADFEGTHYGICKAL</sequence>
<dbReference type="RefSeq" id="WP_377320365.1">
    <property type="nucleotide sequence ID" value="NZ_JBHSNF010000002.1"/>
</dbReference>
<evidence type="ECO:0000313" key="2">
    <source>
        <dbReference type="EMBL" id="MFC5526575.1"/>
    </source>
</evidence>
<dbReference type="EMBL" id="JBHSNF010000002">
    <property type="protein sequence ID" value="MFC5526575.1"/>
    <property type="molecule type" value="Genomic_DNA"/>
</dbReference>
<evidence type="ECO:0000313" key="3">
    <source>
        <dbReference type="Proteomes" id="UP001596114"/>
    </source>
</evidence>
<keyword evidence="3" id="KW-1185">Reference proteome</keyword>
<gene>
    <name evidence="2" type="ORF">ACFPPA_12600</name>
</gene>
<dbReference type="Proteomes" id="UP001596114">
    <property type="component" value="Unassembled WGS sequence"/>
</dbReference>
<dbReference type="InterPro" id="IPR046474">
    <property type="entry name" value="DUF6795"/>
</dbReference>
<reference evidence="3" key="1">
    <citation type="journal article" date="2019" name="Int. J. Syst. Evol. Microbiol.">
        <title>The Global Catalogue of Microorganisms (GCM) 10K type strain sequencing project: providing services to taxonomists for standard genome sequencing and annotation.</title>
        <authorList>
            <consortium name="The Broad Institute Genomics Platform"/>
            <consortium name="The Broad Institute Genome Sequencing Center for Infectious Disease"/>
            <person name="Wu L."/>
            <person name="Ma J."/>
        </authorList>
    </citation>
    <scope>NUCLEOTIDE SEQUENCE [LARGE SCALE GENOMIC DNA]</scope>
    <source>
        <strain evidence="3">CGMCC 1.16619</strain>
    </source>
</reference>
<comment type="caution">
    <text evidence="2">The sequence shown here is derived from an EMBL/GenBank/DDBJ whole genome shotgun (WGS) entry which is preliminary data.</text>
</comment>
<evidence type="ECO:0000259" key="1">
    <source>
        <dbReference type="Pfam" id="PF20598"/>
    </source>
</evidence>
<accession>A0ABW0QP54</accession>
<organism evidence="2 3">
    <name type="scientific">Rhodanobacter ginsengisoli</name>
    <dbReference type="NCBI Taxonomy" id="418646"/>
    <lineage>
        <taxon>Bacteria</taxon>
        <taxon>Pseudomonadati</taxon>
        <taxon>Pseudomonadota</taxon>
        <taxon>Gammaproteobacteria</taxon>
        <taxon>Lysobacterales</taxon>
        <taxon>Rhodanobacteraceae</taxon>
        <taxon>Rhodanobacter</taxon>
    </lineage>
</organism>
<protein>
    <submittedName>
        <fullName evidence="2">DUF6795 domain-containing protein</fullName>
    </submittedName>
</protein>
<dbReference type="Pfam" id="PF20598">
    <property type="entry name" value="DUF6795"/>
    <property type="match status" value="1"/>
</dbReference>
<name>A0ABW0QP54_9GAMM</name>
<feature type="domain" description="DUF6795" evidence="1">
    <location>
        <begin position="13"/>
        <end position="118"/>
    </location>
</feature>